<comment type="subcellular location">
    <subcellularLocation>
        <location evidence="4">Dynein axonemal particle</location>
    </subcellularLocation>
</comment>
<keyword evidence="1" id="KW-0963">Cytoplasm</keyword>
<dbReference type="InterPro" id="IPR041243">
    <property type="entry name" value="STI1/HOP_DP"/>
</dbReference>
<dbReference type="FunFam" id="1.25.40.10:FF:000010">
    <property type="entry name" value="Stress-induced phosphoprotein 1"/>
    <property type="match status" value="1"/>
</dbReference>
<evidence type="ECO:0000313" key="10">
    <source>
        <dbReference type="EMBL" id="ARR97165.1"/>
    </source>
</evidence>
<feature type="repeat" description="TPR" evidence="7">
    <location>
        <begin position="234"/>
        <end position="267"/>
    </location>
</feature>
<dbReference type="PANTHER" id="PTHR22904">
    <property type="entry name" value="TPR REPEAT CONTAINING PROTEIN"/>
    <property type="match status" value="1"/>
</dbReference>
<dbReference type="Pfam" id="PF17830">
    <property type="entry name" value="STI1-HOP_DP"/>
    <property type="match status" value="2"/>
</dbReference>
<evidence type="ECO:0000256" key="3">
    <source>
        <dbReference type="ARBA" id="ARBA00022803"/>
    </source>
</evidence>
<dbReference type="SUPFAM" id="SSF48452">
    <property type="entry name" value="TPR-like"/>
    <property type="match status" value="3"/>
</dbReference>
<dbReference type="Pfam" id="PF13181">
    <property type="entry name" value="TPR_8"/>
    <property type="match status" value="1"/>
</dbReference>
<name>A0A7I6IV28_HALDI</name>
<dbReference type="Gene3D" id="1.25.40.10">
    <property type="entry name" value="Tetratricopeptide repeat domain"/>
    <property type="match status" value="3"/>
</dbReference>
<evidence type="ECO:0000256" key="8">
    <source>
        <dbReference type="SAM" id="MobiDB-lite"/>
    </source>
</evidence>
<organism evidence="10">
    <name type="scientific">Haliotis discus discus</name>
    <name type="common">disc abalone</name>
    <dbReference type="NCBI Taxonomy" id="91233"/>
    <lineage>
        <taxon>Eukaryota</taxon>
        <taxon>Metazoa</taxon>
        <taxon>Spiralia</taxon>
        <taxon>Lophotrochozoa</taxon>
        <taxon>Mollusca</taxon>
        <taxon>Gastropoda</taxon>
        <taxon>Vetigastropoda</taxon>
        <taxon>Lepetellida</taxon>
        <taxon>Haliotoidea</taxon>
        <taxon>Haliotidae</taxon>
        <taxon>Haliotis</taxon>
    </lineage>
</organism>
<feature type="region of interest" description="Disordered" evidence="8">
    <location>
        <begin position="197"/>
        <end position="239"/>
    </location>
</feature>
<dbReference type="AlphaFoldDB" id="A0A7I6IV28"/>
<evidence type="ECO:0000256" key="7">
    <source>
        <dbReference type="PROSITE-ProRule" id="PRU00339"/>
    </source>
</evidence>
<dbReference type="GO" id="GO:0051879">
    <property type="term" value="F:Hsp90 protein binding"/>
    <property type="evidence" value="ECO:0007669"/>
    <property type="project" value="TreeGrafter"/>
</dbReference>
<feature type="repeat" description="TPR" evidence="7">
    <location>
        <begin position="437"/>
        <end position="470"/>
    </location>
</feature>
<evidence type="ECO:0000259" key="9">
    <source>
        <dbReference type="SMART" id="SM00727"/>
    </source>
</evidence>
<reference evidence="10" key="1">
    <citation type="submission" date="2016-10" db="EMBL/GenBank/DDBJ databases">
        <authorList>
            <person name="Bathige S.D.N.K."/>
            <person name="Lee S."/>
            <person name="Lee J."/>
        </authorList>
    </citation>
    <scope>NUCLEOTIDE SEQUENCE</scope>
</reference>
<dbReference type="FunFam" id="1.25.40.10:FF:000020">
    <property type="entry name" value="Stress-induced phosphoprotein 1"/>
    <property type="match status" value="1"/>
</dbReference>
<keyword evidence="2" id="KW-0677">Repeat</keyword>
<feature type="repeat" description="TPR" evidence="7">
    <location>
        <begin position="309"/>
        <end position="342"/>
    </location>
</feature>
<dbReference type="FunFam" id="1.10.260.100:FF:000004">
    <property type="entry name" value="Putative stress-induced-phosphoprotein 1"/>
    <property type="match status" value="1"/>
</dbReference>
<dbReference type="Gene3D" id="1.10.260.100">
    <property type="match status" value="2"/>
</dbReference>
<dbReference type="EMBL" id="KY022647">
    <property type="protein sequence ID" value="ARR97165.1"/>
    <property type="molecule type" value="mRNA"/>
</dbReference>
<evidence type="ECO:0000256" key="4">
    <source>
        <dbReference type="ARBA" id="ARBA00024190"/>
    </source>
</evidence>
<feature type="repeat" description="TPR" evidence="7">
    <location>
        <begin position="9"/>
        <end position="42"/>
    </location>
</feature>
<dbReference type="FunFam" id="1.25.40.10:FF:000027">
    <property type="entry name" value="stress-induced-phosphoprotein 1 isoform X1"/>
    <property type="match status" value="1"/>
</dbReference>
<accession>A0A7I6IV28</accession>
<feature type="domain" description="STI1" evidence="9">
    <location>
        <begin position="498"/>
        <end position="537"/>
    </location>
</feature>
<dbReference type="FunFam" id="1.10.260.100:FF:000002">
    <property type="entry name" value="Stress-induced-phosphoprotein 1 (Hsp70/Hsp90-organizing)"/>
    <property type="match status" value="1"/>
</dbReference>
<dbReference type="Pfam" id="PF13414">
    <property type="entry name" value="TPR_11"/>
    <property type="match status" value="2"/>
</dbReference>
<sequence>MADDNKAKAAELKLKGNKALEQGDTEEAVRCYSEAIKLDDGNHVLYSNRSAALLKCGKYLEALGDADRTVEIKPDWGKGYSRKGAALCYLERYQEASEVYEEGLKLDPSNKQLLDGLEDAKKHLTGPAGSQPVTNPFAMPDLFDKLEANPKTREFLKQPDYRIMMEALQKNPNSLQNIQDPRIIATLGVLFGFETLGDEREDPMPSRKPEQAPPTNNKQTKSEDKSLSSNQKQALVEKDEGNAAYKKKDFAAALEHYQKAADLDPTNITILTNRAAVYYEQGNYDQCIEECKTAIDTGREHRADYKLIAKAFFRIGNAYLKKEDLTNALAFFNKSLSEHRVQDVVKKALEVEKLIKEREKLAYINPELSLQEKEKGNECFKKGDYPNAVKHYTEAVKRNPEDAKIYSNRSACYTKLMEFELALKDCDTCIKIDPTFIKGYLRKGANLLAMRETTKAAVWYQKALDIDPSCQEALEGYKKAVTAENSDPEAVKKRAMSDPEVQQILQDPAMQMILQQMTKDPNAVREHLKNPHIAAKIQKLMEVGIIAIH</sequence>
<protein>
    <recommendedName>
        <fullName evidence="5">Stress-induced-phosphoprotein 1</fullName>
    </recommendedName>
</protein>
<dbReference type="InterPro" id="IPR011990">
    <property type="entry name" value="TPR-like_helical_dom_sf"/>
</dbReference>
<dbReference type="InterPro" id="IPR019734">
    <property type="entry name" value="TPR_rpt"/>
</dbReference>
<feature type="repeat" description="TPR" evidence="7">
    <location>
        <begin position="369"/>
        <end position="402"/>
    </location>
</feature>
<dbReference type="InterPro" id="IPR013105">
    <property type="entry name" value="TPR_2"/>
</dbReference>
<evidence type="ECO:0000256" key="6">
    <source>
        <dbReference type="ARBA" id="ARBA00045590"/>
    </source>
</evidence>
<dbReference type="SMART" id="SM00028">
    <property type="entry name" value="TPR"/>
    <property type="match status" value="9"/>
</dbReference>
<dbReference type="GO" id="GO:0120293">
    <property type="term" value="C:dynein axonemal particle"/>
    <property type="evidence" value="ECO:0007669"/>
    <property type="project" value="UniProtKB-SubCell"/>
</dbReference>
<evidence type="ECO:0000256" key="1">
    <source>
        <dbReference type="ARBA" id="ARBA00022490"/>
    </source>
</evidence>
<dbReference type="Pfam" id="PF07719">
    <property type="entry name" value="TPR_2"/>
    <property type="match status" value="1"/>
</dbReference>
<dbReference type="PANTHER" id="PTHR22904:SF523">
    <property type="entry name" value="STRESS-INDUCED-PHOSPHOPROTEIN 1"/>
    <property type="match status" value="1"/>
</dbReference>
<keyword evidence="3 7" id="KW-0802">TPR repeat</keyword>
<feature type="repeat" description="TPR" evidence="7">
    <location>
        <begin position="77"/>
        <end position="110"/>
    </location>
</feature>
<proteinExistence type="evidence at transcript level"/>
<dbReference type="Pfam" id="PF13432">
    <property type="entry name" value="TPR_16"/>
    <property type="match status" value="1"/>
</dbReference>
<dbReference type="SMART" id="SM00727">
    <property type="entry name" value="STI1"/>
    <property type="match status" value="2"/>
</dbReference>
<feature type="domain" description="STI1" evidence="9">
    <location>
        <begin position="139"/>
        <end position="178"/>
    </location>
</feature>
<dbReference type="InterPro" id="IPR006636">
    <property type="entry name" value="STI1_HS-bd"/>
</dbReference>
<evidence type="ECO:0000256" key="5">
    <source>
        <dbReference type="ARBA" id="ARBA00026193"/>
    </source>
</evidence>
<comment type="function">
    <text evidence="6">Acts as a co-chaperone for HSP90AA1. Mediates the association of the molecular chaperones HSPA8/HSC70 and HSP90.</text>
</comment>
<evidence type="ECO:0000256" key="2">
    <source>
        <dbReference type="ARBA" id="ARBA00022737"/>
    </source>
</evidence>
<dbReference type="PROSITE" id="PS50005">
    <property type="entry name" value="TPR"/>
    <property type="match status" value="6"/>
</dbReference>